<sequence length="405" mass="44686">MDKTFEHGLNDLKYDPLILLSGLLFTLTSEFSSGDPSELTPSAGSLLAAPRLTAGSSSAEPPSAPSMQPGGLLRRQTEFSHQWSSRLRVHNKNNKRKREEEIDPGSFQEPLEKKSCSSAAQQERSSSPQPSTSGPQEELNLAWPERSSSPQPSTSGSQVFPVEPERSPSPQPSTSGSQVFPVEPERAPAPSPPPLAHRMRRVRGDSAGASRRSHEPTARSVFIFRLALMLNPSLSSLILRDRPELAENTNCTGTQHADQTSYNIQHVEGVNDFDEYSWTSVNGTDDHVIAHHEGKADKCVKSNNISTLVTTKCFKRVDYTLTYIQGGDFLTITATCNITCTEYALQQTDEETSWHPWMTAAAVVGITLLLIGAYLCYKYRTFKSCTRRIYAPVKMQKAAPEIIFV</sequence>
<feature type="transmembrane region" description="Helical" evidence="2">
    <location>
        <begin position="354"/>
        <end position="377"/>
    </location>
</feature>
<dbReference type="AlphaFoldDB" id="A0AAD3RI27"/>
<evidence type="ECO:0000313" key="3">
    <source>
        <dbReference type="EMBL" id="GLD69497.1"/>
    </source>
</evidence>
<protein>
    <submittedName>
        <fullName evidence="3">Uncharacterized protein</fullName>
    </submittedName>
</protein>
<evidence type="ECO:0000256" key="2">
    <source>
        <dbReference type="SAM" id="Phobius"/>
    </source>
</evidence>
<name>A0AAD3RI27_LATJO</name>
<feature type="region of interest" description="Disordered" evidence="1">
    <location>
        <begin position="32"/>
        <end position="216"/>
    </location>
</feature>
<comment type="caution">
    <text evidence="3">The sequence shown here is derived from an EMBL/GenBank/DDBJ whole genome shotgun (WGS) entry which is preliminary data.</text>
</comment>
<gene>
    <name evidence="3" type="ORF">AKAME5_002081100</name>
</gene>
<dbReference type="EMBL" id="BRZM01000240">
    <property type="protein sequence ID" value="GLD69497.1"/>
    <property type="molecule type" value="Genomic_DNA"/>
</dbReference>
<keyword evidence="2" id="KW-0812">Transmembrane</keyword>
<proteinExistence type="predicted"/>
<reference evidence="3" key="1">
    <citation type="submission" date="2022-08" db="EMBL/GenBank/DDBJ databases">
        <title>Genome sequencing of akame (Lates japonicus).</title>
        <authorList>
            <person name="Hashiguchi Y."/>
            <person name="Takahashi H."/>
        </authorList>
    </citation>
    <scope>NUCLEOTIDE SEQUENCE</scope>
    <source>
        <strain evidence="3">Kochi</strain>
    </source>
</reference>
<keyword evidence="4" id="KW-1185">Reference proteome</keyword>
<keyword evidence="2" id="KW-0472">Membrane</keyword>
<feature type="compositionally biased region" description="Low complexity" evidence="1">
    <location>
        <begin position="116"/>
        <end position="138"/>
    </location>
</feature>
<accession>A0AAD3RI27</accession>
<dbReference type="Proteomes" id="UP001279410">
    <property type="component" value="Unassembled WGS sequence"/>
</dbReference>
<evidence type="ECO:0000313" key="4">
    <source>
        <dbReference type="Proteomes" id="UP001279410"/>
    </source>
</evidence>
<feature type="compositionally biased region" description="Low complexity" evidence="1">
    <location>
        <begin position="147"/>
        <end position="158"/>
    </location>
</feature>
<feature type="compositionally biased region" description="Basic residues" evidence="1">
    <location>
        <begin position="87"/>
        <end position="96"/>
    </location>
</feature>
<evidence type="ECO:0000256" key="1">
    <source>
        <dbReference type="SAM" id="MobiDB-lite"/>
    </source>
</evidence>
<organism evidence="3 4">
    <name type="scientific">Lates japonicus</name>
    <name type="common">Japanese lates</name>
    <dbReference type="NCBI Taxonomy" id="270547"/>
    <lineage>
        <taxon>Eukaryota</taxon>
        <taxon>Metazoa</taxon>
        <taxon>Chordata</taxon>
        <taxon>Craniata</taxon>
        <taxon>Vertebrata</taxon>
        <taxon>Euteleostomi</taxon>
        <taxon>Actinopterygii</taxon>
        <taxon>Neopterygii</taxon>
        <taxon>Teleostei</taxon>
        <taxon>Neoteleostei</taxon>
        <taxon>Acanthomorphata</taxon>
        <taxon>Carangaria</taxon>
        <taxon>Carangaria incertae sedis</taxon>
        <taxon>Centropomidae</taxon>
        <taxon>Lates</taxon>
    </lineage>
</organism>
<feature type="compositionally biased region" description="Low complexity" evidence="1">
    <location>
        <begin position="172"/>
        <end position="182"/>
    </location>
</feature>
<keyword evidence="2" id="KW-1133">Transmembrane helix</keyword>